<evidence type="ECO:0000313" key="2">
    <source>
        <dbReference type="EMBL" id="TFK39142.1"/>
    </source>
</evidence>
<sequence length="78" mass="8319">MDARVDASSSMTTHPLSEGNALTVPLLVVLCMSVAFTESVVLVRRHTVRLGLVSAGYRARGAIDDVSSNDAAELWLFA</sequence>
<protein>
    <submittedName>
        <fullName evidence="2">Uncharacterized protein</fullName>
    </submittedName>
</protein>
<name>A0A5C3M1X8_9AGAR</name>
<dbReference type="EMBL" id="ML213600">
    <property type="protein sequence ID" value="TFK39142.1"/>
    <property type="molecule type" value="Genomic_DNA"/>
</dbReference>
<keyword evidence="3" id="KW-1185">Reference proteome</keyword>
<evidence type="ECO:0000313" key="3">
    <source>
        <dbReference type="Proteomes" id="UP000308652"/>
    </source>
</evidence>
<proteinExistence type="predicted"/>
<organism evidence="2 3">
    <name type="scientific">Crucibulum laeve</name>
    <dbReference type="NCBI Taxonomy" id="68775"/>
    <lineage>
        <taxon>Eukaryota</taxon>
        <taxon>Fungi</taxon>
        <taxon>Dikarya</taxon>
        <taxon>Basidiomycota</taxon>
        <taxon>Agaricomycotina</taxon>
        <taxon>Agaricomycetes</taxon>
        <taxon>Agaricomycetidae</taxon>
        <taxon>Agaricales</taxon>
        <taxon>Agaricineae</taxon>
        <taxon>Nidulariaceae</taxon>
        <taxon>Crucibulum</taxon>
    </lineage>
</organism>
<reference evidence="2 3" key="1">
    <citation type="journal article" date="2019" name="Nat. Ecol. Evol.">
        <title>Megaphylogeny resolves global patterns of mushroom evolution.</title>
        <authorList>
            <person name="Varga T."/>
            <person name="Krizsan K."/>
            <person name="Foldi C."/>
            <person name="Dima B."/>
            <person name="Sanchez-Garcia M."/>
            <person name="Sanchez-Ramirez S."/>
            <person name="Szollosi G.J."/>
            <person name="Szarkandi J.G."/>
            <person name="Papp V."/>
            <person name="Albert L."/>
            <person name="Andreopoulos W."/>
            <person name="Angelini C."/>
            <person name="Antonin V."/>
            <person name="Barry K.W."/>
            <person name="Bougher N.L."/>
            <person name="Buchanan P."/>
            <person name="Buyck B."/>
            <person name="Bense V."/>
            <person name="Catcheside P."/>
            <person name="Chovatia M."/>
            <person name="Cooper J."/>
            <person name="Damon W."/>
            <person name="Desjardin D."/>
            <person name="Finy P."/>
            <person name="Geml J."/>
            <person name="Haridas S."/>
            <person name="Hughes K."/>
            <person name="Justo A."/>
            <person name="Karasinski D."/>
            <person name="Kautmanova I."/>
            <person name="Kiss B."/>
            <person name="Kocsube S."/>
            <person name="Kotiranta H."/>
            <person name="LaButti K.M."/>
            <person name="Lechner B.E."/>
            <person name="Liimatainen K."/>
            <person name="Lipzen A."/>
            <person name="Lukacs Z."/>
            <person name="Mihaltcheva S."/>
            <person name="Morgado L.N."/>
            <person name="Niskanen T."/>
            <person name="Noordeloos M.E."/>
            <person name="Ohm R.A."/>
            <person name="Ortiz-Santana B."/>
            <person name="Ovrebo C."/>
            <person name="Racz N."/>
            <person name="Riley R."/>
            <person name="Savchenko A."/>
            <person name="Shiryaev A."/>
            <person name="Soop K."/>
            <person name="Spirin V."/>
            <person name="Szebenyi C."/>
            <person name="Tomsovsky M."/>
            <person name="Tulloss R.E."/>
            <person name="Uehling J."/>
            <person name="Grigoriev I.V."/>
            <person name="Vagvolgyi C."/>
            <person name="Papp T."/>
            <person name="Martin F.M."/>
            <person name="Miettinen O."/>
            <person name="Hibbett D.S."/>
            <person name="Nagy L.G."/>
        </authorList>
    </citation>
    <scope>NUCLEOTIDE SEQUENCE [LARGE SCALE GENOMIC DNA]</scope>
    <source>
        <strain evidence="2 3">CBS 166.37</strain>
    </source>
</reference>
<gene>
    <name evidence="2" type="ORF">BDQ12DRAFT_70506</name>
</gene>
<accession>A0A5C3M1X8</accession>
<feature type="transmembrane region" description="Helical" evidence="1">
    <location>
        <begin position="20"/>
        <end position="43"/>
    </location>
</feature>
<keyword evidence="1" id="KW-0812">Transmembrane</keyword>
<keyword evidence="1" id="KW-0472">Membrane</keyword>
<dbReference type="Proteomes" id="UP000308652">
    <property type="component" value="Unassembled WGS sequence"/>
</dbReference>
<keyword evidence="1" id="KW-1133">Transmembrane helix</keyword>
<evidence type="ECO:0000256" key="1">
    <source>
        <dbReference type="SAM" id="Phobius"/>
    </source>
</evidence>
<dbReference type="AlphaFoldDB" id="A0A5C3M1X8"/>